<feature type="signal peptide" evidence="1">
    <location>
        <begin position="1"/>
        <end position="19"/>
    </location>
</feature>
<organism evidence="2 3">
    <name type="scientific">Lysobacter silvisoli</name>
    <dbReference type="NCBI Taxonomy" id="2293254"/>
    <lineage>
        <taxon>Bacteria</taxon>
        <taxon>Pseudomonadati</taxon>
        <taxon>Pseudomonadota</taxon>
        <taxon>Gammaproteobacteria</taxon>
        <taxon>Lysobacterales</taxon>
        <taxon>Lysobacteraceae</taxon>
        <taxon>Lysobacter</taxon>
    </lineage>
</organism>
<evidence type="ECO:0000313" key="2">
    <source>
        <dbReference type="EMBL" id="RDZ28894.1"/>
    </source>
</evidence>
<keyword evidence="3" id="KW-1185">Reference proteome</keyword>
<reference evidence="2 3" key="1">
    <citation type="submission" date="2018-08" db="EMBL/GenBank/DDBJ databases">
        <title>Lysobacter sp. zong2l5, whole genome shotgun sequence.</title>
        <authorList>
            <person name="Zhang X."/>
            <person name="Feng G."/>
            <person name="Zhu H."/>
        </authorList>
    </citation>
    <scope>NUCLEOTIDE SEQUENCE [LARGE SCALE GENOMIC DNA]</scope>
    <source>
        <strain evidence="3">zong2l5</strain>
    </source>
</reference>
<comment type="caution">
    <text evidence="2">The sequence shown here is derived from an EMBL/GenBank/DDBJ whole genome shotgun (WGS) entry which is preliminary data.</text>
</comment>
<dbReference type="AlphaFoldDB" id="A0A371K4W4"/>
<feature type="chain" id="PRO_5016861389" description="Phospholipase" evidence="1">
    <location>
        <begin position="20"/>
        <end position="358"/>
    </location>
</feature>
<protein>
    <recommendedName>
        <fullName evidence="4">Phospholipase</fullName>
    </recommendedName>
</protein>
<proteinExistence type="predicted"/>
<dbReference type="OrthoDB" id="7605324at2"/>
<keyword evidence="1" id="KW-0732">Signal</keyword>
<dbReference type="RefSeq" id="WP_115858330.1">
    <property type="nucleotide sequence ID" value="NZ_QTSU01000001.1"/>
</dbReference>
<evidence type="ECO:0008006" key="4">
    <source>
        <dbReference type="Google" id="ProtNLM"/>
    </source>
</evidence>
<evidence type="ECO:0000313" key="3">
    <source>
        <dbReference type="Proteomes" id="UP000264492"/>
    </source>
</evidence>
<dbReference type="EMBL" id="QTSU01000001">
    <property type="protein sequence ID" value="RDZ28894.1"/>
    <property type="molecule type" value="Genomic_DNA"/>
</dbReference>
<name>A0A371K4W4_9GAMM</name>
<dbReference type="Proteomes" id="UP000264492">
    <property type="component" value="Unassembled WGS sequence"/>
</dbReference>
<gene>
    <name evidence="2" type="ORF">DX914_07250</name>
</gene>
<accession>A0A371K4W4</accession>
<sequence length="358" mass="39629">MRKWILAAALAATAGVSPASQLLMIERDAAADAAGLARHLGVDQRTVETVLRSRSTPVHERMTLSAYGCISASDCPGRPEYQRVMLGVIWNDNPPGIPKSVRWPTCWGELVLMPKHRPDCWIGFIGDAIVKAKTAPKPKGPPQPLFGEDHLMLYRTHYGDLQFLHAMASADAEPAPLTLERIMAWSQYAYRLGLRQGADRLPVNRPIAEFAPMQPWFQGSKRDWTAQTLFRLGQDYNDMLVRDMAFGALLHTVQDSYSRSHTGREFAIDGSGSRILEHYSYTGQSTACHDRPDKEGYPAGDADPVQVRAAIAATRRLILLRDANTPWSQVEAVLREEIFVQDPAARPASAGPFKPGDC</sequence>
<evidence type="ECO:0000256" key="1">
    <source>
        <dbReference type="SAM" id="SignalP"/>
    </source>
</evidence>